<keyword evidence="2" id="KW-0808">Transferase</keyword>
<evidence type="ECO:0000256" key="9">
    <source>
        <dbReference type="ARBA" id="ARBA00082133"/>
    </source>
</evidence>
<dbReference type="EC" id="2.3.2.23" evidence="1"/>
<evidence type="ECO:0000313" key="12">
    <source>
        <dbReference type="Proteomes" id="UP000826195"/>
    </source>
</evidence>
<keyword evidence="5" id="KW-0067">ATP-binding</keyword>
<dbReference type="FunFam" id="3.10.110.10:FF:000041">
    <property type="entry name" value="Ubiquitin-conjugating enzyme E2 T"/>
    <property type="match status" value="1"/>
</dbReference>
<dbReference type="Gene3D" id="3.10.110.10">
    <property type="entry name" value="Ubiquitin Conjugating Enzyme"/>
    <property type="match status" value="1"/>
</dbReference>
<dbReference type="PROSITE" id="PS50127">
    <property type="entry name" value="UBC_2"/>
    <property type="match status" value="1"/>
</dbReference>
<evidence type="ECO:0000256" key="5">
    <source>
        <dbReference type="ARBA" id="ARBA00022840"/>
    </source>
</evidence>
<organism evidence="11 12">
    <name type="scientific">Cotesia glomerata</name>
    <name type="common">Lepidopteran parasitic wasp</name>
    <name type="synonym">Apanteles glomeratus</name>
    <dbReference type="NCBI Taxonomy" id="32391"/>
    <lineage>
        <taxon>Eukaryota</taxon>
        <taxon>Metazoa</taxon>
        <taxon>Ecdysozoa</taxon>
        <taxon>Arthropoda</taxon>
        <taxon>Hexapoda</taxon>
        <taxon>Insecta</taxon>
        <taxon>Pterygota</taxon>
        <taxon>Neoptera</taxon>
        <taxon>Endopterygota</taxon>
        <taxon>Hymenoptera</taxon>
        <taxon>Apocrita</taxon>
        <taxon>Ichneumonoidea</taxon>
        <taxon>Braconidae</taxon>
        <taxon>Microgastrinae</taxon>
        <taxon>Cotesia</taxon>
    </lineage>
</organism>
<dbReference type="GO" id="GO:0005524">
    <property type="term" value="F:ATP binding"/>
    <property type="evidence" value="ECO:0007669"/>
    <property type="project" value="UniProtKB-KW"/>
</dbReference>
<dbReference type="EMBL" id="JAHXZJ010002237">
    <property type="protein sequence ID" value="KAH0546836.1"/>
    <property type="molecule type" value="Genomic_DNA"/>
</dbReference>
<evidence type="ECO:0000256" key="4">
    <source>
        <dbReference type="ARBA" id="ARBA00022786"/>
    </source>
</evidence>
<evidence type="ECO:0000256" key="6">
    <source>
        <dbReference type="ARBA" id="ARBA00072440"/>
    </source>
</evidence>
<evidence type="ECO:0000259" key="10">
    <source>
        <dbReference type="PROSITE" id="PS50127"/>
    </source>
</evidence>
<comment type="caution">
    <text evidence="11">The sequence shown here is derived from an EMBL/GenBank/DDBJ whole genome shotgun (WGS) entry which is preliminary data.</text>
</comment>
<evidence type="ECO:0000256" key="1">
    <source>
        <dbReference type="ARBA" id="ARBA00012486"/>
    </source>
</evidence>
<sequence>MPPPGNKRLTRELEKLMKNPPEGIACYQKDDKINHLIVTILGPNGSPYENGVFKLEVEVDDTYPYEPPRMKFVTPVYHPNVDTGGRICMDLLKMPPNGGWKPTFTLENLFVAVQSLLGNPNPDDPLMPNIANEYRFDKSEFERKAREHVQKHARI</sequence>
<accession>A0AAV7I9C8</accession>
<protein>
    <recommendedName>
        <fullName evidence="6">Ubiquitin-conjugating enzyme E2 T</fullName>
        <ecNumber evidence="1">2.3.2.23</ecNumber>
    </recommendedName>
    <alternativeName>
        <fullName evidence="7">E2 ubiquitin-conjugating enzyme T</fullName>
    </alternativeName>
    <alternativeName>
        <fullName evidence="9">Ubiquitin carrier protein T</fullName>
    </alternativeName>
    <alternativeName>
        <fullName evidence="8">Ubiquitin-protein ligase T</fullName>
    </alternativeName>
</protein>
<dbReference type="GO" id="GO:0061631">
    <property type="term" value="F:ubiquitin conjugating enzyme activity"/>
    <property type="evidence" value="ECO:0007669"/>
    <property type="project" value="UniProtKB-EC"/>
</dbReference>
<evidence type="ECO:0000256" key="8">
    <source>
        <dbReference type="ARBA" id="ARBA00077509"/>
    </source>
</evidence>
<reference evidence="11 12" key="1">
    <citation type="journal article" date="2021" name="J. Hered.">
        <title>A chromosome-level genome assembly of the parasitoid wasp, Cotesia glomerata (Hymenoptera: Braconidae).</title>
        <authorList>
            <person name="Pinto B.J."/>
            <person name="Weis J.J."/>
            <person name="Gamble T."/>
            <person name="Ode P.J."/>
            <person name="Paul R."/>
            <person name="Zaspel J.M."/>
        </authorList>
    </citation>
    <scope>NUCLEOTIDE SEQUENCE [LARGE SCALE GENOMIC DNA]</scope>
    <source>
        <strain evidence="11">CgM1</strain>
    </source>
</reference>
<dbReference type="InterPro" id="IPR050113">
    <property type="entry name" value="Ub_conjugating_enzyme"/>
</dbReference>
<evidence type="ECO:0000256" key="3">
    <source>
        <dbReference type="ARBA" id="ARBA00022741"/>
    </source>
</evidence>
<evidence type="ECO:0000256" key="2">
    <source>
        <dbReference type="ARBA" id="ARBA00022679"/>
    </source>
</evidence>
<dbReference type="InterPro" id="IPR016135">
    <property type="entry name" value="UBQ-conjugating_enzyme/RWD"/>
</dbReference>
<proteinExistence type="predicted"/>
<dbReference type="SUPFAM" id="SSF54495">
    <property type="entry name" value="UBC-like"/>
    <property type="match status" value="1"/>
</dbReference>
<dbReference type="Proteomes" id="UP000826195">
    <property type="component" value="Unassembled WGS sequence"/>
</dbReference>
<feature type="domain" description="UBC core" evidence="10">
    <location>
        <begin position="4"/>
        <end position="154"/>
    </location>
</feature>
<keyword evidence="4" id="KW-0833">Ubl conjugation pathway</keyword>
<dbReference type="AlphaFoldDB" id="A0AAV7I9C8"/>
<dbReference type="CDD" id="cd23805">
    <property type="entry name" value="UBCc_UBE2T"/>
    <property type="match status" value="1"/>
</dbReference>
<evidence type="ECO:0000313" key="11">
    <source>
        <dbReference type="EMBL" id="KAH0546836.1"/>
    </source>
</evidence>
<dbReference type="SMART" id="SM00212">
    <property type="entry name" value="UBCc"/>
    <property type="match status" value="1"/>
</dbReference>
<keyword evidence="3" id="KW-0547">Nucleotide-binding</keyword>
<name>A0AAV7I9C8_COTGL</name>
<evidence type="ECO:0000256" key="7">
    <source>
        <dbReference type="ARBA" id="ARBA00076317"/>
    </source>
</evidence>
<gene>
    <name evidence="11" type="ORF">KQX54_015504</name>
</gene>
<dbReference type="PANTHER" id="PTHR24067">
    <property type="entry name" value="UBIQUITIN-CONJUGATING ENZYME E2"/>
    <property type="match status" value="1"/>
</dbReference>
<dbReference type="InterPro" id="IPR000608">
    <property type="entry name" value="UBC"/>
</dbReference>
<dbReference type="Pfam" id="PF00179">
    <property type="entry name" value="UQ_con"/>
    <property type="match status" value="1"/>
</dbReference>
<keyword evidence="12" id="KW-1185">Reference proteome</keyword>